<accession>A0A388TEN9</accession>
<dbReference type="EMBL" id="BGZO01000002">
    <property type="protein sequence ID" value="GBR75470.1"/>
    <property type="molecule type" value="Genomic_DNA"/>
</dbReference>
<protein>
    <submittedName>
        <fullName evidence="1">Uncharacterized protein</fullName>
    </submittedName>
</protein>
<keyword evidence="2" id="KW-1185">Reference proteome</keyword>
<organism evidence="1 2">
    <name type="scientific">Candidatus Termititenax persephonae</name>
    <dbReference type="NCBI Taxonomy" id="2218525"/>
    <lineage>
        <taxon>Bacteria</taxon>
        <taxon>Bacillati</taxon>
        <taxon>Candidatus Margulisiibacteriota</taxon>
        <taxon>Candidatus Termititenacia</taxon>
        <taxon>Candidatus Termititenacales</taxon>
        <taxon>Candidatus Termititenacaceae</taxon>
        <taxon>Candidatus Termititenax</taxon>
    </lineage>
</organism>
<reference evidence="1 2" key="1">
    <citation type="journal article" date="2019" name="ISME J.">
        <title>Genome analyses of uncultured TG2/ZB3 bacteria in 'Margulisbacteria' specifically attached to ectosymbiotic spirochetes of protists in the termite gut.</title>
        <authorList>
            <person name="Utami Y.D."/>
            <person name="Kuwahara H."/>
            <person name="Igai K."/>
            <person name="Murakami T."/>
            <person name="Sugaya K."/>
            <person name="Morikawa T."/>
            <person name="Nagura Y."/>
            <person name="Yuki M."/>
            <person name="Deevong P."/>
            <person name="Inoue T."/>
            <person name="Kihara K."/>
            <person name="Lo N."/>
            <person name="Yamada A."/>
            <person name="Ohkuma M."/>
            <person name="Hongoh Y."/>
        </authorList>
    </citation>
    <scope>NUCLEOTIDE SEQUENCE [LARGE SCALE GENOMIC DNA]</scope>
    <source>
        <strain evidence="1">NkOx7-02</strain>
    </source>
</reference>
<evidence type="ECO:0000313" key="2">
    <source>
        <dbReference type="Proteomes" id="UP000275925"/>
    </source>
</evidence>
<gene>
    <name evidence="1" type="ORF">NO2_0144</name>
</gene>
<comment type="caution">
    <text evidence="1">The sequence shown here is derived from an EMBL/GenBank/DDBJ whole genome shotgun (WGS) entry which is preliminary data.</text>
</comment>
<name>A0A388TEN9_9BACT</name>
<dbReference type="AlphaFoldDB" id="A0A388TEN9"/>
<proteinExistence type="predicted"/>
<dbReference type="Proteomes" id="UP000275925">
    <property type="component" value="Unassembled WGS sequence"/>
</dbReference>
<evidence type="ECO:0000313" key="1">
    <source>
        <dbReference type="EMBL" id="GBR75470.1"/>
    </source>
</evidence>
<sequence>MFFLKNVAYWEVDVRNGGDMGNPYTLLKGNNKSYHIVNIAAEGSTQGILNGLIERLENIVADNPAVARTEWLALTNLGDLQNWKNSHVHVFAGRRNTVYWTILDSLKAADFKPRKIARQTYPAARVYGSRSLAILPDFEGRVLTPQGYWPPAEHALAIDLTDKVRVGGVFSHALLQAELKNLDAYLQPKNHQQGSLVFKPAGEAADGWRLIYITQENPVLLGAGAHSSAVWLDDFVRRMITKFSLPKPENLRPARAAVVIGSAWSRQDNGTIVINDFGKNLAAEAVNLYVADKVRDIYFSGSNGEKDVTKPPDASGDYPIVTEKQLMYDYACAYFDSKYQDAQARAVFRKHIFLDPSRANSTILQATETLPAVAQDLYKDDPLPLQRLARDGGVILLDMSLHTPRTQKEFRNARYASLIQIDPLYSYNQAPLGQARQLPFKFGALGYIVYEQLLLRLGMVALPLKNLLNESGWRTRGN</sequence>